<evidence type="ECO:0000313" key="1">
    <source>
        <dbReference type="EMBL" id="KAK2840218.1"/>
    </source>
</evidence>
<organism evidence="1 2">
    <name type="scientific">Channa striata</name>
    <name type="common">Snakehead murrel</name>
    <name type="synonym">Ophicephalus striatus</name>
    <dbReference type="NCBI Taxonomy" id="64152"/>
    <lineage>
        <taxon>Eukaryota</taxon>
        <taxon>Metazoa</taxon>
        <taxon>Chordata</taxon>
        <taxon>Craniata</taxon>
        <taxon>Vertebrata</taxon>
        <taxon>Euteleostomi</taxon>
        <taxon>Actinopterygii</taxon>
        <taxon>Neopterygii</taxon>
        <taxon>Teleostei</taxon>
        <taxon>Neoteleostei</taxon>
        <taxon>Acanthomorphata</taxon>
        <taxon>Anabantaria</taxon>
        <taxon>Anabantiformes</taxon>
        <taxon>Channoidei</taxon>
        <taxon>Channidae</taxon>
        <taxon>Channa</taxon>
    </lineage>
</organism>
<protein>
    <submittedName>
        <fullName evidence="1">Uncharacterized protein</fullName>
    </submittedName>
</protein>
<dbReference type="EMBL" id="JAUPFM010000010">
    <property type="protein sequence ID" value="KAK2840218.1"/>
    <property type="molecule type" value="Genomic_DNA"/>
</dbReference>
<accession>A0AA88MK77</accession>
<reference evidence="1" key="1">
    <citation type="submission" date="2023-07" db="EMBL/GenBank/DDBJ databases">
        <title>Chromosome-level Genome Assembly of Striped Snakehead (Channa striata).</title>
        <authorList>
            <person name="Liu H."/>
        </authorList>
    </citation>
    <scope>NUCLEOTIDE SEQUENCE</scope>
    <source>
        <strain evidence="1">Gz</strain>
        <tissue evidence="1">Muscle</tissue>
    </source>
</reference>
<comment type="caution">
    <text evidence="1">The sequence shown here is derived from an EMBL/GenBank/DDBJ whole genome shotgun (WGS) entry which is preliminary data.</text>
</comment>
<dbReference type="Proteomes" id="UP001187415">
    <property type="component" value="Unassembled WGS sequence"/>
</dbReference>
<keyword evidence="2" id="KW-1185">Reference proteome</keyword>
<proteinExistence type="predicted"/>
<sequence>MIASGASSHGGDLGIDIPAGPAASACRQQMAVLLSAAWRHFTEDILKERRVTDTSRCSLHQLKEQSREKEAAGRLIDKLHSRPLRGC</sequence>
<gene>
    <name evidence="1" type="ORF">Q5P01_013958</name>
</gene>
<dbReference type="AlphaFoldDB" id="A0AA88MK77"/>
<evidence type="ECO:0000313" key="2">
    <source>
        <dbReference type="Proteomes" id="UP001187415"/>
    </source>
</evidence>
<name>A0AA88MK77_CHASR</name>